<dbReference type="SMART" id="SM00418">
    <property type="entry name" value="HTH_ARSR"/>
    <property type="match status" value="1"/>
</dbReference>
<evidence type="ECO:0000259" key="2">
    <source>
        <dbReference type="SMART" id="SM00418"/>
    </source>
</evidence>
<dbReference type="InterPro" id="IPR011991">
    <property type="entry name" value="ArsR-like_HTH"/>
</dbReference>
<dbReference type="Gene3D" id="1.10.10.10">
    <property type="entry name" value="Winged helix-like DNA-binding domain superfamily/Winged helix DNA-binding domain"/>
    <property type="match status" value="1"/>
</dbReference>
<evidence type="ECO:0000313" key="4">
    <source>
        <dbReference type="Proteomes" id="UP000279446"/>
    </source>
</evidence>
<gene>
    <name evidence="3" type="ORF">EJP82_20090</name>
</gene>
<dbReference type="Pfam" id="PF01022">
    <property type="entry name" value="HTH_5"/>
    <property type="match status" value="1"/>
</dbReference>
<accession>A0A433Y4R9</accession>
<keyword evidence="1" id="KW-0238">DNA-binding</keyword>
<dbReference type="OrthoDB" id="9781958at2"/>
<dbReference type="GO" id="GO:0003700">
    <property type="term" value="F:DNA-binding transcription factor activity"/>
    <property type="evidence" value="ECO:0007669"/>
    <property type="project" value="InterPro"/>
</dbReference>
<reference evidence="3 4" key="1">
    <citation type="submission" date="2018-12" db="EMBL/GenBank/DDBJ databases">
        <authorList>
            <person name="Sun L."/>
            <person name="Chen Z."/>
        </authorList>
    </citation>
    <scope>NUCLEOTIDE SEQUENCE [LARGE SCALE GENOMIC DNA]</scope>
    <source>
        <strain evidence="3 4">DSM 15890</strain>
    </source>
</reference>
<sequence length="304" mass="34319">MEIEVSTKHMSLLECLSSETRVRMIEMLRERTMYVKEIADELKLSSAIITKHIQKMEKAGILSTKLVSGTRGNQKACTLSLDQLVLQFRSPVETTNPVESTSYSVSIPIGHYTNYQVKPTCGLASPYKVIGMLDDPRYFAEPEHVEAHHLWFSSGFVEYLIPNYLIGKTQARSIRITMEICSESPGYNEDWPSDIVFSMNGINLGIWTCPGDFGSQKGNLTPDWWRKTDTQHGLLKTILVTEKCTFIDGVELSDINSTDLTLTPGQDIRFRITSPEDARYPGGISMFGSQFGHYEYDIEVTVSY</sequence>
<dbReference type="AlphaFoldDB" id="A0A433Y4R9"/>
<dbReference type="RefSeq" id="WP_127193850.1">
    <property type="nucleotide sequence ID" value="NZ_RZNY01000019.1"/>
</dbReference>
<dbReference type="EMBL" id="RZNY01000019">
    <property type="protein sequence ID" value="RUT43421.1"/>
    <property type="molecule type" value="Genomic_DNA"/>
</dbReference>
<name>A0A433Y4R9_9BACL</name>
<dbReference type="InterPro" id="IPR036390">
    <property type="entry name" value="WH_DNA-bd_sf"/>
</dbReference>
<dbReference type="Proteomes" id="UP000279446">
    <property type="component" value="Unassembled WGS sequence"/>
</dbReference>
<protein>
    <submittedName>
        <fullName evidence="3">ArsR family transcriptional regulator</fullName>
    </submittedName>
</protein>
<organism evidence="3 4">
    <name type="scientific">Paenibacillus anaericanus</name>
    <dbReference type="NCBI Taxonomy" id="170367"/>
    <lineage>
        <taxon>Bacteria</taxon>
        <taxon>Bacillati</taxon>
        <taxon>Bacillota</taxon>
        <taxon>Bacilli</taxon>
        <taxon>Bacillales</taxon>
        <taxon>Paenibacillaceae</taxon>
        <taxon>Paenibacillus</taxon>
    </lineage>
</organism>
<evidence type="ECO:0000256" key="1">
    <source>
        <dbReference type="ARBA" id="ARBA00023125"/>
    </source>
</evidence>
<comment type="caution">
    <text evidence="3">The sequence shown here is derived from an EMBL/GenBank/DDBJ whole genome shotgun (WGS) entry which is preliminary data.</text>
</comment>
<dbReference type="InterPro" id="IPR036388">
    <property type="entry name" value="WH-like_DNA-bd_sf"/>
</dbReference>
<dbReference type="CDD" id="cd00090">
    <property type="entry name" value="HTH_ARSR"/>
    <property type="match status" value="1"/>
</dbReference>
<dbReference type="GO" id="GO:0003677">
    <property type="term" value="F:DNA binding"/>
    <property type="evidence" value="ECO:0007669"/>
    <property type="project" value="UniProtKB-KW"/>
</dbReference>
<keyword evidence="4" id="KW-1185">Reference proteome</keyword>
<dbReference type="InterPro" id="IPR001845">
    <property type="entry name" value="HTH_ArsR_DNA-bd_dom"/>
</dbReference>
<proteinExistence type="predicted"/>
<feature type="domain" description="HTH arsR-type" evidence="2">
    <location>
        <begin position="11"/>
        <end position="90"/>
    </location>
</feature>
<evidence type="ECO:0000313" key="3">
    <source>
        <dbReference type="EMBL" id="RUT43421.1"/>
    </source>
</evidence>
<dbReference type="SUPFAM" id="SSF46785">
    <property type="entry name" value="Winged helix' DNA-binding domain"/>
    <property type="match status" value="1"/>
</dbReference>